<gene>
    <name evidence="6" type="ORF">HPP92_006431</name>
</gene>
<keyword evidence="5" id="KW-0227">DNA damage</keyword>
<keyword evidence="4 5" id="KW-0067">ATP-binding</keyword>
<dbReference type="InterPro" id="IPR050520">
    <property type="entry name" value="INO80/SWR1_helicase"/>
</dbReference>
<protein>
    <recommendedName>
        <fullName evidence="5">Chromatin-remodeling ATPase INO80</fullName>
        <ecNumber evidence="5">3.6.4.-</ecNumber>
    </recommendedName>
</protein>
<dbReference type="SUPFAM" id="SSF52540">
    <property type="entry name" value="P-loop containing nucleoside triphosphate hydrolases"/>
    <property type="match status" value="1"/>
</dbReference>
<dbReference type="OrthoDB" id="448448at2759"/>
<dbReference type="GO" id="GO:0003677">
    <property type="term" value="F:DNA binding"/>
    <property type="evidence" value="ECO:0007669"/>
    <property type="project" value="UniProtKB-UniRule"/>
</dbReference>
<dbReference type="GO" id="GO:0006338">
    <property type="term" value="P:chromatin remodeling"/>
    <property type="evidence" value="ECO:0007669"/>
    <property type="project" value="UniProtKB-UniRule"/>
</dbReference>
<keyword evidence="5" id="KW-0238">DNA-binding</keyword>
<keyword evidence="2" id="KW-0547">Nucleotide-binding</keyword>
<dbReference type="InterPro" id="IPR049730">
    <property type="entry name" value="SNF2/RAD54-like_C"/>
</dbReference>
<evidence type="ECO:0000256" key="2">
    <source>
        <dbReference type="ARBA" id="ARBA00022741"/>
    </source>
</evidence>
<dbReference type="CDD" id="cd18793">
    <property type="entry name" value="SF2_C_SNF"/>
    <property type="match status" value="1"/>
</dbReference>
<sequence>MSNIGLLRASYAHIPRTRAPLINVYCPDRSFAYQMAEEQHHPWVKRQFVGFARTSEFNGPRWPRNPHPLIEEIHTDTCDARPLLELTHRIFSSCPPVQSFDPAKMLTDSGKLQTLDVYLSAFVLKITVSFCLQQMTKNDYMNYRKYKYFRLDGSSSIMDRRDMVRDFQRSDWNPTLDLQAMDRAHRLGQTKEVTVYRLICKETVEEKILQRASQKNTVQQLVMTGGHVQGEILKPEDVVSLLLDDAQLEQNLEKHHYSSWPDYSSQIKDRQKRKRGNKGLRVDSDGLVSWEDLDNTETQAQEMKLLRNTVGSPLTRRNLLQNESESSKLVKLFPYTDSPMEMDETNPVVLERPSRPKSHLLMLTEQFFDEAVVSEAMPLHSGSEVLRESGGANPIASSLYLEDGIAMQCPEFCVLISEGHGCTVEHI</sequence>
<dbReference type="EC" id="3.6.4.-" evidence="5"/>
<evidence type="ECO:0000256" key="1">
    <source>
        <dbReference type="ARBA" id="ARBA00004123"/>
    </source>
</evidence>
<evidence type="ECO:0000313" key="7">
    <source>
        <dbReference type="Proteomes" id="UP000639772"/>
    </source>
</evidence>
<evidence type="ECO:0000256" key="4">
    <source>
        <dbReference type="ARBA" id="ARBA00022840"/>
    </source>
</evidence>
<comment type="subcellular location">
    <subcellularLocation>
        <location evidence="1 5">Nucleus</location>
    </subcellularLocation>
</comment>
<dbReference type="GO" id="GO:0042393">
    <property type="term" value="F:histone binding"/>
    <property type="evidence" value="ECO:0007669"/>
    <property type="project" value="TreeGrafter"/>
</dbReference>
<keyword evidence="3 5" id="KW-0378">Hydrolase</keyword>
<dbReference type="PANTHER" id="PTHR45685">
    <property type="entry name" value="HELICASE SRCAP-RELATED"/>
    <property type="match status" value="1"/>
</dbReference>
<dbReference type="GO" id="GO:0006281">
    <property type="term" value="P:DNA repair"/>
    <property type="evidence" value="ECO:0007669"/>
    <property type="project" value="UniProtKB-UniRule"/>
</dbReference>
<proteinExistence type="inferred from homology"/>
<evidence type="ECO:0000313" key="6">
    <source>
        <dbReference type="EMBL" id="KAG0489568.1"/>
    </source>
</evidence>
<keyword evidence="5" id="KW-0234">DNA repair</keyword>
<evidence type="ECO:0000256" key="5">
    <source>
        <dbReference type="RuleBase" id="RU368001"/>
    </source>
</evidence>
<dbReference type="Proteomes" id="UP000639772">
    <property type="component" value="Chromosome 3"/>
</dbReference>
<accession>A0A835RFL7</accession>
<evidence type="ECO:0000256" key="3">
    <source>
        <dbReference type="ARBA" id="ARBA00022801"/>
    </source>
</evidence>
<name>A0A835RFL7_VANPL</name>
<comment type="similarity">
    <text evidence="5">Belongs to the SNF2/RAD54 helicase family.</text>
</comment>
<dbReference type="Gene3D" id="3.40.50.300">
    <property type="entry name" value="P-loop containing nucleotide triphosphate hydrolases"/>
    <property type="match status" value="1"/>
</dbReference>
<dbReference type="AlphaFoldDB" id="A0A835RFL7"/>
<comment type="domain">
    <text evidence="5">The DBINO region is involved in binding to DNA.</text>
</comment>
<comment type="catalytic activity">
    <reaction evidence="5">
        <text>ATP + H2O = ADP + phosphate + H(+)</text>
        <dbReference type="Rhea" id="RHEA:13065"/>
        <dbReference type="ChEBI" id="CHEBI:15377"/>
        <dbReference type="ChEBI" id="CHEBI:15378"/>
        <dbReference type="ChEBI" id="CHEBI:30616"/>
        <dbReference type="ChEBI" id="CHEBI:43474"/>
        <dbReference type="ChEBI" id="CHEBI:456216"/>
    </reaction>
</comment>
<comment type="caution">
    <text evidence="6">The sequence shown here is derived from an EMBL/GenBank/DDBJ whole genome shotgun (WGS) entry which is preliminary data.</text>
</comment>
<comment type="subunit">
    <text evidence="5">Component of the INO80 chromatin-remodeling complex.</text>
</comment>
<dbReference type="PANTHER" id="PTHR45685:SF2">
    <property type="entry name" value="CHROMATIN-REMODELING ATPASE INO80"/>
    <property type="match status" value="1"/>
</dbReference>
<dbReference type="InterPro" id="IPR027417">
    <property type="entry name" value="P-loop_NTPase"/>
</dbReference>
<comment type="function">
    <text evidence="5">ATPase component of the INO80 complex which remodels chromatin by shifting nucleosomes and is involved in DNA repair.</text>
</comment>
<reference evidence="6 7" key="1">
    <citation type="journal article" date="2020" name="Nat. Food">
        <title>A phased Vanilla planifolia genome enables genetic improvement of flavour and production.</title>
        <authorList>
            <person name="Hasing T."/>
            <person name="Tang H."/>
            <person name="Brym M."/>
            <person name="Khazi F."/>
            <person name="Huang T."/>
            <person name="Chambers A.H."/>
        </authorList>
    </citation>
    <scope>NUCLEOTIDE SEQUENCE [LARGE SCALE GENOMIC DNA]</scope>
    <source>
        <tissue evidence="6">Leaf</tissue>
    </source>
</reference>
<dbReference type="EMBL" id="JADCNM010000003">
    <property type="protein sequence ID" value="KAG0489568.1"/>
    <property type="molecule type" value="Genomic_DNA"/>
</dbReference>
<dbReference type="GO" id="GO:0031011">
    <property type="term" value="C:Ino80 complex"/>
    <property type="evidence" value="ECO:0007669"/>
    <property type="project" value="UniProtKB-UniRule"/>
</dbReference>
<dbReference type="GO" id="GO:0005524">
    <property type="term" value="F:ATP binding"/>
    <property type="evidence" value="ECO:0007669"/>
    <property type="project" value="UniProtKB-UniRule"/>
</dbReference>
<dbReference type="GO" id="GO:0016887">
    <property type="term" value="F:ATP hydrolysis activity"/>
    <property type="evidence" value="ECO:0007669"/>
    <property type="project" value="TreeGrafter"/>
</dbReference>
<organism evidence="6 7">
    <name type="scientific">Vanilla planifolia</name>
    <name type="common">Vanilla</name>
    <dbReference type="NCBI Taxonomy" id="51239"/>
    <lineage>
        <taxon>Eukaryota</taxon>
        <taxon>Viridiplantae</taxon>
        <taxon>Streptophyta</taxon>
        <taxon>Embryophyta</taxon>
        <taxon>Tracheophyta</taxon>
        <taxon>Spermatophyta</taxon>
        <taxon>Magnoliopsida</taxon>
        <taxon>Liliopsida</taxon>
        <taxon>Asparagales</taxon>
        <taxon>Orchidaceae</taxon>
        <taxon>Vanilloideae</taxon>
        <taxon>Vanilleae</taxon>
        <taxon>Vanilla</taxon>
    </lineage>
</organism>